<sequence>MDDFVSQVSGVSALAEPARRALYLYVAAQPEPVSRDGAAEGVGLPRHTAKFHLDKLVEEGLLDTEFRRLSGRRGPGAGRPTKLYRRSARQVAVTLPQRHYDLAGQVLAEGVDAAARAGVPVLDAVREAAAATGRRLGAQARQRCASAVPTPRDVVAALGEHGYEPRRHEAVTVLGNCPFHALARDHTALVCGINLSLLTAFLEEFGAPGSRARLDPAPDRCCVTVHEDAAT</sequence>
<dbReference type="RefSeq" id="WP_379570514.1">
    <property type="nucleotide sequence ID" value="NZ_JBHSQK010000089.1"/>
</dbReference>
<reference evidence="2" key="1">
    <citation type="journal article" date="2019" name="Int. J. Syst. Evol. Microbiol.">
        <title>The Global Catalogue of Microorganisms (GCM) 10K type strain sequencing project: providing services to taxonomists for standard genome sequencing and annotation.</title>
        <authorList>
            <consortium name="The Broad Institute Genomics Platform"/>
            <consortium name="The Broad Institute Genome Sequencing Center for Infectious Disease"/>
            <person name="Wu L."/>
            <person name="Ma J."/>
        </authorList>
    </citation>
    <scope>NUCLEOTIDE SEQUENCE [LARGE SCALE GENOMIC DNA]</scope>
    <source>
        <strain evidence="2">CGMCC 4.7397</strain>
    </source>
</reference>
<dbReference type="Gene3D" id="1.10.10.10">
    <property type="entry name" value="Winged helix-like DNA-binding domain superfamily/Winged helix DNA-binding domain"/>
    <property type="match status" value="1"/>
</dbReference>
<accession>A0ABW1IE48</accession>
<protein>
    <submittedName>
        <fullName evidence="1">Helix-turn-helix transcriptional regulator</fullName>
    </submittedName>
</protein>
<dbReference type="Pfam" id="PF12840">
    <property type="entry name" value="HTH_20"/>
    <property type="match status" value="1"/>
</dbReference>
<name>A0ABW1IE48_9PSEU</name>
<dbReference type="InterPro" id="IPR036388">
    <property type="entry name" value="WH-like_DNA-bd_sf"/>
</dbReference>
<keyword evidence="2" id="KW-1185">Reference proteome</keyword>
<dbReference type="SUPFAM" id="SSF46785">
    <property type="entry name" value="Winged helix' DNA-binding domain"/>
    <property type="match status" value="1"/>
</dbReference>
<organism evidence="1 2">
    <name type="scientific">Pseudonocardia lutea</name>
    <dbReference type="NCBI Taxonomy" id="2172015"/>
    <lineage>
        <taxon>Bacteria</taxon>
        <taxon>Bacillati</taxon>
        <taxon>Actinomycetota</taxon>
        <taxon>Actinomycetes</taxon>
        <taxon>Pseudonocardiales</taxon>
        <taxon>Pseudonocardiaceae</taxon>
        <taxon>Pseudonocardia</taxon>
    </lineage>
</organism>
<comment type="caution">
    <text evidence="1">The sequence shown here is derived from an EMBL/GenBank/DDBJ whole genome shotgun (WGS) entry which is preliminary data.</text>
</comment>
<dbReference type="InterPro" id="IPR036390">
    <property type="entry name" value="WH_DNA-bd_sf"/>
</dbReference>
<dbReference type="EMBL" id="JBHSQK010000089">
    <property type="protein sequence ID" value="MFC5952011.1"/>
    <property type="molecule type" value="Genomic_DNA"/>
</dbReference>
<evidence type="ECO:0000313" key="2">
    <source>
        <dbReference type="Proteomes" id="UP001596119"/>
    </source>
</evidence>
<evidence type="ECO:0000313" key="1">
    <source>
        <dbReference type="EMBL" id="MFC5952011.1"/>
    </source>
</evidence>
<dbReference type="Proteomes" id="UP001596119">
    <property type="component" value="Unassembled WGS sequence"/>
</dbReference>
<gene>
    <name evidence="1" type="ORF">ACFQH9_27480</name>
</gene>
<proteinExistence type="predicted"/>